<feature type="coiled-coil region" evidence="1">
    <location>
        <begin position="100"/>
        <end position="145"/>
    </location>
</feature>
<dbReference type="KEGG" id="pmet:G4Y79_01265"/>
<dbReference type="Proteomes" id="UP000594468">
    <property type="component" value="Chromosome"/>
</dbReference>
<feature type="domain" description="LexA repressor DNA-binding" evidence="2">
    <location>
        <begin position="17"/>
        <end position="79"/>
    </location>
</feature>
<sequence>MMIPIHKQAIDRSLLPKSLSERQIRIILFAFDCIEHKCYCPSIREIGEATDISSTSVVNYNLQRLEEGGYIEREPMKSRFLYLLPPAYQLAYTVYPDLRKQNVQLQIQDLRRENDQLRFIYESKLRHVQCEIEQLLQRVHQLEQGVN</sequence>
<proteinExistence type="predicted"/>
<dbReference type="GO" id="GO:0006508">
    <property type="term" value="P:proteolysis"/>
    <property type="evidence" value="ECO:0007669"/>
    <property type="project" value="InterPro"/>
</dbReference>
<protein>
    <recommendedName>
        <fullName evidence="2">LexA repressor DNA-binding domain-containing protein</fullName>
    </recommendedName>
</protein>
<keyword evidence="1" id="KW-0175">Coiled coil</keyword>
<dbReference type="InterPro" id="IPR036390">
    <property type="entry name" value="WH_DNA-bd_sf"/>
</dbReference>
<reference evidence="3 4" key="1">
    <citation type="submission" date="2020-02" db="EMBL/GenBank/DDBJ databases">
        <authorList>
            <person name="Zheng R.K."/>
            <person name="Sun C.M."/>
        </authorList>
    </citation>
    <scope>NUCLEOTIDE SEQUENCE [LARGE SCALE GENOMIC DNA]</scope>
    <source>
        <strain evidence="4">rifampicinis</strain>
    </source>
</reference>
<evidence type="ECO:0000256" key="1">
    <source>
        <dbReference type="SAM" id="Coils"/>
    </source>
</evidence>
<evidence type="ECO:0000259" key="2">
    <source>
        <dbReference type="Pfam" id="PF01726"/>
    </source>
</evidence>
<evidence type="ECO:0000313" key="4">
    <source>
        <dbReference type="Proteomes" id="UP000594468"/>
    </source>
</evidence>
<dbReference type="InterPro" id="IPR006199">
    <property type="entry name" value="LexA_DNA-bd_dom"/>
</dbReference>
<dbReference type="EMBL" id="CP062983">
    <property type="protein sequence ID" value="QPC83033.1"/>
    <property type="molecule type" value="Genomic_DNA"/>
</dbReference>
<name>A0A7S8EA41_9CHLR</name>
<dbReference type="GO" id="GO:0004252">
    <property type="term" value="F:serine-type endopeptidase activity"/>
    <property type="evidence" value="ECO:0007669"/>
    <property type="project" value="InterPro"/>
</dbReference>
<evidence type="ECO:0000313" key="3">
    <source>
        <dbReference type="EMBL" id="QPC83033.1"/>
    </source>
</evidence>
<dbReference type="Pfam" id="PF01726">
    <property type="entry name" value="LexA_DNA_bind"/>
    <property type="match status" value="1"/>
</dbReference>
<dbReference type="RefSeq" id="WP_195171102.1">
    <property type="nucleotide sequence ID" value="NZ_CP062983.1"/>
</dbReference>
<dbReference type="SUPFAM" id="SSF46785">
    <property type="entry name" value="Winged helix' DNA-binding domain"/>
    <property type="match status" value="1"/>
</dbReference>
<dbReference type="Gene3D" id="1.10.10.10">
    <property type="entry name" value="Winged helix-like DNA-binding domain superfamily/Winged helix DNA-binding domain"/>
    <property type="match status" value="1"/>
</dbReference>
<dbReference type="InterPro" id="IPR036388">
    <property type="entry name" value="WH-like_DNA-bd_sf"/>
</dbReference>
<accession>A0A7S8EA41</accession>
<keyword evidence="4" id="KW-1185">Reference proteome</keyword>
<organism evidence="3 4">
    <name type="scientific">Phototrophicus methaneseepsis</name>
    <dbReference type="NCBI Taxonomy" id="2710758"/>
    <lineage>
        <taxon>Bacteria</taxon>
        <taxon>Bacillati</taxon>
        <taxon>Chloroflexota</taxon>
        <taxon>Candidatus Thermofontia</taxon>
        <taxon>Phototrophicales</taxon>
        <taxon>Phototrophicaceae</taxon>
        <taxon>Phototrophicus</taxon>
    </lineage>
</organism>
<gene>
    <name evidence="3" type="ORF">G4Y79_01265</name>
</gene>
<dbReference type="AlphaFoldDB" id="A0A7S8EA41"/>